<keyword evidence="4" id="KW-1133">Transmembrane helix</keyword>
<evidence type="ECO:0000256" key="6">
    <source>
        <dbReference type="ARBA" id="ARBA00023136"/>
    </source>
</evidence>
<feature type="region of interest" description="Disordered" evidence="7">
    <location>
        <begin position="38"/>
        <end position="57"/>
    </location>
</feature>
<reference evidence="8" key="1">
    <citation type="submission" date="2021-05" db="EMBL/GenBank/DDBJ databases">
        <authorList>
            <person name="Tigano A."/>
        </authorList>
    </citation>
    <scope>NUCLEOTIDE SEQUENCE</scope>
</reference>
<name>A0A8S4BEY4_9TELE</name>
<dbReference type="Gene3D" id="4.10.93.10">
    <property type="entry name" value="Mitochondrial cytochrome c oxidase subunit VIc/VIIs"/>
    <property type="match status" value="1"/>
</dbReference>
<evidence type="ECO:0000256" key="7">
    <source>
        <dbReference type="SAM" id="MobiDB-lite"/>
    </source>
</evidence>
<organism evidence="8 9">
    <name type="scientific">Menidia menidia</name>
    <name type="common">Atlantic silverside</name>
    <dbReference type="NCBI Taxonomy" id="238744"/>
    <lineage>
        <taxon>Eukaryota</taxon>
        <taxon>Metazoa</taxon>
        <taxon>Chordata</taxon>
        <taxon>Craniata</taxon>
        <taxon>Vertebrata</taxon>
        <taxon>Euteleostomi</taxon>
        <taxon>Actinopterygii</taxon>
        <taxon>Neopterygii</taxon>
        <taxon>Teleostei</taxon>
        <taxon>Neoteleostei</taxon>
        <taxon>Acanthomorphata</taxon>
        <taxon>Ovalentaria</taxon>
        <taxon>Atherinomorphae</taxon>
        <taxon>Atheriniformes</taxon>
        <taxon>Atherinopsidae</taxon>
        <taxon>Menidiinae</taxon>
        <taxon>Menidia</taxon>
    </lineage>
</organism>
<evidence type="ECO:0000256" key="1">
    <source>
        <dbReference type="ARBA" id="ARBA00004273"/>
    </source>
</evidence>
<dbReference type="OrthoDB" id="10051322at2759"/>
<comment type="subcellular location">
    <subcellularLocation>
        <location evidence="1">Mitochondrion inner membrane</location>
    </subcellularLocation>
</comment>
<sequence length="57" mass="6215">MSLPKPLMRGMLAKRLRFHLPIAFTLAIASAIAFKSPGSRPMLNSTSIMTQLKSSTP</sequence>
<dbReference type="Proteomes" id="UP000677803">
    <property type="component" value="Unassembled WGS sequence"/>
</dbReference>
<evidence type="ECO:0000313" key="8">
    <source>
        <dbReference type="EMBL" id="CAG5978002.1"/>
    </source>
</evidence>
<keyword evidence="3" id="KW-0999">Mitochondrion inner membrane</keyword>
<evidence type="ECO:0000256" key="2">
    <source>
        <dbReference type="ARBA" id="ARBA00022692"/>
    </source>
</evidence>
<dbReference type="AlphaFoldDB" id="A0A8S4BEY4"/>
<comment type="caution">
    <text evidence="8">The sequence shown here is derived from an EMBL/GenBank/DDBJ whole genome shotgun (WGS) entry which is preliminary data.</text>
</comment>
<keyword evidence="5" id="KW-0496">Mitochondrion</keyword>
<keyword evidence="2" id="KW-0812">Transmembrane</keyword>
<gene>
    <name evidence="8" type="ORF">MMEN_LOCUS15947</name>
</gene>
<dbReference type="EMBL" id="CAJRST010033334">
    <property type="protein sequence ID" value="CAG5978002.1"/>
    <property type="molecule type" value="Genomic_DNA"/>
</dbReference>
<dbReference type="SUPFAM" id="SSF81415">
    <property type="entry name" value="Mitochondrial cytochrome c oxidase subunit VIc"/>
    <property type="match status" value="1"/>
</dbReference>
<dbReference type="Pfam" id="PF02937">
    <property type="entry name" value="COX6C"/>
    <property type="match status" value="1"/>
</dbReference>
<proteinExistence type="predicted"/>
<evidence type="ECO:0000256" key="4">
    <source>
        <dbReference type="ARBA" id="ARBA00022989"/>
    </source>
</evidence>
<evidence type="ECO:0000256" key="5">
    <source>
        <dbReference type="ARBA" id="ARBA00023128"/>
    </source>
</evidence>
<keyword evidence="9" id="KW-1185">Reference proteome</keyword>
<dbReference type="InterPro" id="IPR037169">
    <property type="entry name" value="Cytochrome_c_oxidase_VIc_sf"/>
</dbReference>
<evidence type="ECO:0000256" key="3">
    <source>
        <dbReference type="ARBA" id="ARBA00022792"/>
    </source>
</evidence>
<dbReference type="InterPro" id="IPR034884">
    <property type="entry name" value="Cytochrome_c_oxidase_VIc/VIIs"/>
</dbReference>
<protein>
    <submittedName>
        <fullName evidence="8">(Atlantic silverside) hypothetical protein</fullName>
    </submittedName>
</protein>
<accession>A0A8S4BEY4</accession>
<feature type="compositionally biased region" description="Polar residues" evidence="7">
    <location>
        <begin position="42"/>
        <end position="57"/>
    </location>
</feature>
<keyword evidence="6" id="KW-0472">Membrane</keyword>
<dbReference type="GO" id="GO:0005743">
    <property type="term" value="C:mitochondrial inner membrane"/>
    <property type="evidence" value="ECO:0007669"/>
    <property type="project" value="UniProtKB-SubCell"/>
</dbReference>
<evidence type="ECO:0000313" key="9">
    <source>
        <dbReference type="Proteomes" id="UP000677803"/>
    </source>
</evidence>